<comment type="similarity">
    <text evidence="3 6">Belongs to the peptidase S26 family.</text>
</comment>
<dbReference type="GO" id="GO:0009003">
    <property type="term" value="F:signal peptidase activity"/>
    <property type="evidence" value="ECO:0007669"/>
    <property type="project" value="UniProtKB-EC"/>
</dbReference>
<comment type="subcellular location">
    <subcellularLocation>
        <location evidence="2">Cell membrane</location>
        <topology evidence="2">Single-pass type II membrane protein</topology>
    </subcellularLocation>
    <subcellularLocation>
        <location evidence="6">Membrane</location>
        <topology evidence="6">Single-pass type II membrane protein</topology>
    </subcellularLocation>
</comment>
<dbReference type="PRINTS" id="PR00727">
    <property type="entry name" value="LEADERPTASE"/>
</dbReference>
<evidence type="ECO:0000313" key="10">
    <source>
        <dbReference type="Proteomes" id="UP000183039"/>
    </source>
</evidence>
<dbReference type="Gene3D" id="2.10.109.10">
    <property type="entry name" value="Umud Fragment, subunit A"/>
    <property type="match status" value="1"/>
</dbReference>
<evidence type="ECO:0000256" key="2">
    <source>
        <dbReference type="ARBA" id="ARBA00004401"/>
    </source>
</evidence>
<name>A0AA91GMQ5_9ENTE</name>
<evidence type="ECO:0000256" key="1">
    <source>
        <dbReference type="ARBA" id="ARBA00000677"/>
    </source>
</evidence>
<evidence type="ECO:0000259" key="8">
    <source>
        <dbReference type="Pfam" id="PF10502"/>
    </source>
</evidence>
<dbReference type="Pfam" id="PF10502">
    <property type="entry name" value="Peptidase_S26"/>
    <property type="match status" value="1"/>
</dbReference>
<dbReference type="SUPFAM" id="SSF51306">
    <property type="entry name" value="LexA/Signal peptidase"/>
    <property type="match status" value="1"/>
</dbReference>
<dbReference type="RefSeq" id="WP_083429074.1">
    <property type="nucleotide sequence ID" value="NZ_JXLC01000003.1"/>
</dbReference>
<dbReference type="PANTHER" id="PTHR43390">
    <property type="entry name" value="SIGNAL PEPTIDASE I"/>
    <property type="match status" value="1"/>
</dbReference>
<proteinExistence type="inferred from homology"/>
<dbReference type="InterPro" id="IPR019758">
    <property type="entry name" value="Pept_S26A_signal_pept_1_CS"/>
</dbReference>
<feature type="compositionally biased region" description="Basic and acidic residues" evidence="7">
    <location>
        <begin position="11"/>
        <end position="21"/>
    </location>
</feature>
<gene>
    <name evidence="9" type="ORF">RV15_GL002084</name>
</gene>
<keyword evidence="6" id="KW-0645">Protease</keyword>
<dbReference type="NCBIfam" id="TIGR02227">
    <property type="entry name" value="sigpep_I_bact"/>
    <property type="match status" value="1"/>
</dbReference>
<dbReference type="Proteomes" id="UP000183039">
    <property type="component" value="Unassembled WGS sequence"/>
</dbReference>
<feature type="compositionally biased region" description="Basic residues" evidence="7">
    <location>
        <begin position="22"/>
        <end position="49"/>
    </location>
</feature>
<dbReference type="PROSITE" id="PS00761">
    <property type="entry name" value="SPASE_I_3"/>
    <property type="match status" value="1"/>
</dbReference>
<accession>A0AA91GMQ5</accession>
<evidence type="ECO:0000256" key="5">
    <source>
        <dbReference type="ARBA" id="ARBA00022801"/>
    </source>
</evidence>
<dbReference type="EMBL" id="JXLC01000003">
    <property type="protein sequence ID" value="OJG92950.1"/>
    <property type="molecule type" value="Genomic_DNA"/>
</dbReference>
<organism evidence="9 10">
    <name type="scientific">Enterococcus silesiacus</name>
    <dbReference type="NCBI Taxonomy" id="332949"/>
    <lineage>
        <taxon>Bacteria</taxon>
        <taxon>Bacillati</taxon>
        <taxon>Bacillota</taxon>
        <taxon>Bacilli</taxon>
        <taxon>Lactobacillales</taxon>
        <taxon>Enterococcaceae</taxon>
        <taxon>Enterococcus</taxon>
    </lineage>
</organism>
<dbReference type="GO" id="GO:0005886">
    <property type="term" value="C:plasma membrane"/>
    <property type="evidence" value="ECO:0007669"/>
    <property type="project" value="UniProtKB-SubCell"/>
</dbReference>
<feature type="region of interest" description="Disordered" evidence="7">
    <location>
        <begin position="1"/>
        <end position="49"/>
    </location>
</feature>
<dbReference type="InterPro" id="IPR000223">
    <property type="entry name" value="Pept_S26A_signal_pept_1"/>
</dbReference>
<comment type="caution">
    <text evidence="9">The sequence shown here is derived from an EMBL/GenBank/DDBJ whole genome shotgun (WGS) entry which is preliminary data.</text>
</comment>
<evidence type="ECO:0000313" key="9">
    <source>
        <dbReference type="EMBL" id="OJG92950.1"/>
    </source>
</evidence>
<reference evidence="9 10" key="1">
    <citation type="submission" date="2014-12" db="EMBL/GenBank/DDBJ databases">
        <title>Draft genome sequences of 29 type strains of Enterococci.</title>
        <authorList>
            <person name="Zhong Z."/>
            <person name="Sun Z."/>
            <person name="Liu W."/>
            <person name="Zhang W."/>
            <person name="Zhang H."/>
        </authorList>
    </citation>
    <scope>NUCLEOTIDE SEQUENCE [LARGE SCALE GENOMIC DNA]</scope>
    <source>
        <strain evidence="9 10">DSM 22801</strain>
    </source>
</reference>
<dbReference type="GO" id="GO:0004252">
    <property type="term" value="F:serine-type endopeptidase activity"/>
    <property type="evidence" value="ECO:0007669"/>
    <property type="project" value="InterPro"/>
</dbReference>
<protein>
    <recommendedName>
        <fullName evidence="4 6">Signal peptidase I</fullName>
        <ecNumber evidence="4 6">3.4.21.89</ecNumber>
    </recommendedName>
</protein>
<dbReference type="InterPro" id="IPR019533">
    <property type="entry name" value="Peptidase_S26"/>
</dbReference>
<dbReference type="GO" id="GO:0006465">
    <property type="term" value="P:signal peptide processing"/>
    <property type="evidence" value="ECO:0007669"/>
    <property type="project" value="InterPro"/>
</dbReference>
<feature type="domain" description="Peptidase S26" evidence="8">
    <location>
        <begin position="58"/>
        <end position="217"/>
    </location>
</feature>
<evidence type="ECO:0000256" key="7">
    <source>
        <dbReference type="SAM" id="MobiDB-lite"/>
    </source>
</evidence>
<evidence type="ECO:0000256" key="6">
    <source>
        <dbReference type="RuleBase" id="RU362042"/>
    </source>
</evidence>
<sequence>MSINRQARPTQNERSKIEQIKSKRKKNPSKKSRKRKQQQQKRQASKQKKRNQFIREGLFSLFLLAILVYGQSFFFFSLAKSTSYAMSPTLKFGTYVLVEKTQRIQRLDVVLIKRENAQKTEIKRIIGLPNEKVEYKNDQLFIDDEERTEPFITEEKKSARKNEFMYTKDFTLADLTGETTLAKDCYFVLGDNRLYSTDSREYGLIKRAEIIGVVSTRF</sequence>
<dbReference type="AlphaFoldDB" id="A0AA91GMQ5"/>
<evidence type="ECO:0000256" key="3">
    <source>
        <dbReference type="ARBA" id="ARBA00009370"/>
    </source>
</evidence>
<dbReference type="CDD" id="cd06530">
    <property type="entry name" value="S26_SPase_I"/>
    <property type="match status" value="1"/>
</dbReference>
<comment type="catalytic activity">
    <reaction evidence="1 6">
        <text>Cleavage of hydrophobic, N-terminal signal or leader sequences from secreted and periplasmic proteins.</text>
        <dbReference type="EC" id="3.4.21.89"/>
    </reaction>
</comment>
<keyword evidence="5 6" id="KW-0378">Hydrolase</keyword>
<evidence type="ECO:0000256" key="4">
    <source>
        <dbReference type="ARBA" id="ARBA00013208"/>
    </source>
</evidence>
<dbReference type="PANTHER" id="PTHR43390:SF1">
    <property type="entry name" value="CHLOROPLAST PROCESSING PEPTIDASE"/>
    <property type="match status" value="1"/>
</dbReference>
<dbReference type="InterPro" id="IPR036286">
    <property type="entry name" value="LexA/Signal_pep-like_sf"/>
</dbReference>
<feature type="compositionally biased region" description="Polar residues" evidence="7">
    <location>
        <begin position="1"/>
        <end position="10"/>
    </location>
</feature>
<dbReference type="EC" id="3.4.21.89" evidence="4 6"/>